<keyword evidence="1" id="KW-0472">Membrane</keyword>
<reference evidence="3" key="1">
    <citation type="journal article" date="2019" name="Int. J. Syst. Evol. Microbiol.">
        <title>The Global Catalogue of Microorganisms (GCM) 10K type strain sequencing project: providing services to taxonomists for standard genome sequencing and annotation.</title>
        <authorList>
            <consortium name="The Broad Institute Genomics Platform"/>
            <consortium name="The Broad Institute Genome Sequencing Center for Infectious Disease"/>
            <person name="Wu L."/>
            <person name="Ma J."/>
        </authorList>
    </citation>
    <scope>NUCLEOTIDE SEQUENCE [LARGE SCALE GENOMIC DNA]</scope>
    <source>
        <strain evidence="3">JCM 18961</strain>
    </source>
</reference>
<dbReference type="EMBL" id="BAABLO010000001">
    <property type="protein sequence ID" value="GAA4711622.1"/>
    <property type="molecule type" value="Genomic_DNA"/>
</dbReference>
<protein>
    <recommendedName>
        <fullName evidence="4">Cobalt transporter</fullName>
    </recommendedName>
</protein>
<accession>A0ABP8XN43</accession>
<proteinExistence type="predicted"/>
<dbReference type="Proteomes" id="UP001500556">
    <property type="component" value="Unassembled WGS sequence"/>
</dbReference>
<keyword evidence="3" id="KW-1185">Reference proteome</keyword>
<feature type="transmembrane region" description="Helical" evidence="1">
    <location>
        <begin position="20"/>
        <end position="50"/>
    </location>
</feature>
<evidence type="ECO:0000313" key="3">
    <source>
        <dbReference type="Proteomes" id="UP001500556"/>
    </source>
</evidence>
<comment type="caution">
    <text evidence="2">The sequence shown here is derived from an EMBL/GenBank/DDBJ whole genome shotgun (WGS) entry which is preliminary data.</text>
</comment>
<evidence type="ECO:0008006" key="4">
    <source>
        <dbReference type="Google" id="ProtNLM"/>
    </source>
</evidence>
<evidence type="ECO:0000313" key="2">
    <source>
        <dbReference type="EMBL" id="GAA4711622.1"/>
    </source>
</evidence>
<gene>
    <name evidence="2" type="ORF">GCM10025782_04640</name>
</gene>
<keyword evidence="1" id="KW-1133">Transmembrane helix</keyword>
<name>A0ABP8XN43_9MICO</name>
<evidence type="ECO:0000256" key="1">
    <source>
        <dbReference type="SAM" id="Phobius"/>
    </source>
</evidence>
<organism evidence="2 3">
    <name type="scientific">Pedococcus ginsenosidimutans</name>
    <dbReference type="NCBI Taxonomy" id="490570"/>
    <lineage>
        <taxon>Bacteria</taxon>
        <taxon>Bacillati</taxon>
        <taxon>Actinomycetota</taxon>
        <taxon>Actinomycetes</taxon>
        <taxon>Micrococcales</taxon>
        <taxon>Intrasporangiaceae</taxon>
        <taxon>Pedococcus</taxon>
    </lineage>
</organism>
<sequence>MRTMSTTHDHLHVPHHSSRWWVGHTAVAVTATVVVLYIAAVVLTLLAVYVL</sequence>
<keyword evidence="1" id="KW-0812">Transmembrane</keyword>